<dbReference type="PANTHER" id="PTHR43830:SF3">
    <property type="entry name" value="PROTEIN PSP1"/>
    <property type="match status" value="1"/>
</dbReference>
<dbReference type="AlphaFoldDB" id="A0A9W9IQL3"/>
<dbReference type="Proteomes" id="UP001146351">
    <property type="component" value="Unassembled WGS sequence"/>
</dbReference>
<reference evidence="3" key="2">
    <citation type="journal article" date="2023" name="IMA Fungus">
        <title>Comparative genomic study of the Penicillium genus elucidates a diverse pangenome and 15 lateral gene transfer events.</title>
        <authorList>
            <person name="Petersen C."/>
            <person name="Sorensen T."/>
            <person name="Nielsen M.R."/>
            <person name="Sondergaard T.E."/>
            <person name="Sorensen J.L."/>
            <person name="Fitzpatrick D.A."/>
            <person name="Frisvad J.C."/>
            <person name="Nielsen K.L."/>
        </authorList>
    </citation>
    <scope>NUCLEOTIDE SEQUENCE</scope>
    <source>
        <strain evidence="3">IBT 21917</strain>
    </source>
</reference>
<gene>
    <name evidence="3" type="ORF">N7492_000990</name>
</gene>
<feature type="region of interest" description="Disordered" evidence="1">
    <location>
        <begin position="781"/>
        <end position="846"/>
    </location>
</feature>
<feature type="region of interest" description="Disordered" evidence="1">
    <location>
        <begin position="220"/>
        <end position="257"/>
    </location>
</feature>
<organism evidence="3 4">
    <name type="scientific">Penicillium capsulatum</name>
    <dbReference type="NCBI Taxonomy" id="69766"/>
    <lineage>
        <taxon>Eukaryota</taxon>
        <taxon>Fungi</taxon>
        <taxon>Dikarya</taxon>
        <taxon>Ascomycota</taxon>
        <taxon>Pezizomycotina</taxon>
        <taxon>Eurotiomycetes</taxon>
        <taxon>Eurotiomycetidae</taxon>
        <taxon>Eurotiales</taxon>
        <taxon>Aspergillaceae</taxon>
        <taxon>Penicillium</taxon>
    </lineage>
</organism>
<feature type="region of interest" description="Disordered" evidence="1">
    <location>
        <begin position="1"/>
        <end position="178"/>
    </location>
</feature>
<reference evidence="3" key="1">
    <citation type="submission" date="2022-11" db="EMBL/GenBank/DDBJ databases">
        <authorList>
            <person name="Petersen C."/>
        </authorList>
    </citation>
    <scope>NUCLEOTIDE SEQUENCE</scope>
    <source>
        <strain evidence="3">IBT 21917</strain>
    </source>
</reference>
<evidence type="ECO:0000313" key="4">
    <source>
        <dbReference type="Proteomes" id="UP001146351"/>
    </source>
</evidence>
<accession>A0A9W9IQL3</accession>
<protein>
    <recommendedName>
        <fullName evidence="2">PSP1 C-terminal domain-containing protein</fullName>
    </recommendedName>
</protein>
<feature type="domain" description="PSP1 C-terminal" evidence="2">
    <location>
        <begin position="624"/>
        <end position="709"/>
    </location>
</feature>
<dbReference type="OrthoDB" id="243127at2759"/>
<dbReference type="Pfam" id="PF04468">
    <property type="entry name" value="PSP1"/>
    <property type="match status" value="1"/>
</dbReference>
<dbReference type="PROSITE" id="PS51411">
    <property type="entry name" value="PSP1_C"/>
    <property type="match status" value="1"/>
</dbReference>
<feature type="compositionally biased region" description="Polar residues" evidence="1">
    <location>
        <begin position="1"/>
        <end position="16"/>
    </location>
</feature>
<evidence type="ECO:0000313" key="3">
    <source>
        <dbReference type="EMBL" id="KAJ5183374.1"/>
    </source>
</evidence>
<dbReference type="InterPro" id="IPR047767">
    <property type="entry name" value="PSP1-like"/>
</dbReference>
<feature type="compositionally biased region" description="Polar residues" evidence="1">
    <location>
        <begin position="99"/>
        <end position="141"/>
    </location>
</feature>
<dbReference type="GO" id="GO:0005737">
    <property type="term" value="C:cytoplasm"/>
    <property type="evidence" value="ECO:0007669"/>
    <property type="project" value="TreeGrafter"/>
</dbReference>
<feature type="compositionally biased region" description="Basic and acidic residues" evidence="1">
    <location>
        <begin position="738"/>
        <end position="749"/>
    </location>
</feature>
<dbReference type="InterPro" id="IPR007557">
    <property type="entry name" value="PSP1_C"/>
</dbReference>
<feature type="compositionally biased region" description="Low complexity" evidence="1">
    <location>
        <begin position="164"/>
        <end position="178"/>
    </location>
</feature>
<feature type="compositionally biased region" description="Polar residues" evidence="1">
    <location>
        <begin position="817"/>
        <end position="827"/>
    </location>
</feature>
<feature type="region of interest" description="Disordered" evidence="1">
    <location>
        <begin position="725"/>
        <end position="750"/>
    </location>
</feature>
<name>A0A9W9IQL3_9EURO</name>
<comment type="caution">
    <text evidence="3">The sequence shown here is derived from an EMBL/GenBank/DDBJ whole genome shotgun (WGS) entry which is preliminary data.</text>
</comment>
<dbReference type="PANTHER" id="PTHR43830">
    <property type="entry name" value="PROTEIN PSP1"/>
    <property type="match status" value="1"/>
</dbReference>
<feature type="compositionally biased region" description="Polar residues" evidence="1">
    <location>
        <begin position="781"/>
        <end position="792"/>
    </location>
</feature>
<dbReference type="EMBL" id="JAPQKO010000001">
    <property type="protein sequence ID" value="KAJ5183374.1"/>
    <property type="molecule type" value="Genomic_DNA"/>
</dbReference>
<evidence type="ECO:0000256" key="1">
    <source>
        <dbReference type="SAM" id="MobiDB-lite"/>
    </source>
</evidence>
<evidence type="ECO:0000259" key="2">
    <source>
        <dbReference type="PROSITE" id="PS51411"/>
    </source>
</evidence>
<keyword evidence="4" id="KW-1185">Reference proteome</keyword>
<proteinExistence type="predicted"/>
<feature type="compositionally biased region" description="Low complexity" evidence="1">
    <location>
        <begin position="88"/>
        <end position="98"/>
    </location>
</feature>
<sequence>MAAPSSNKQPSAMQSNPPAPAATASARLEKSHPGVRRSTPDSEALASSDDDGEHGPLSQPITVPPAKPVRRSSWLNEVPLAAQRKHSLPGGPLSTGSSNPASPATDQPPWATNPSPGLSGTFNWNQSGGSTFPWSTGIWNTESRKEPPPRLSEIVPSPTMTNAPSSSGGLGDDMLSPLTRTVSGESAIPFSIPLHPTPKTYRSQSYSVGQMDPELLSLMGNKSSAGGQYPGPRSRGPGQMSAVQPRASRPSVLGELGHDPAMLDRVREDDDGDENVSTSQGDINYVTQARAIEHLARENAMLRQAAAGGPMDSLYRDRASSSASAASAAHAMHRIHGGVPEEDLPAEELGELRGIHGYGNLRSNTRRRFSEHSGNLEQQFSSFATPLENRTLDNVRKAHWQTSLGFGGIADIPQSRRHSFADIPMRHGSVSSVESHATATPRAGLGEREDSYANIHDYSNPSLAPQSFYSREHGLRGDGTSGIPASLSQYAMSGAYGRQPPALSHAHQNQLLYIVTFKCHRADVFYIQEDTGLQVKVGDLVIVEADRGTDLGTVQHANISLQKARELKQQYAEEHYRWLMMFSRQGQVEGSNITGAGLTARSATGGMGPHAHGVQETATDIKPKLIKRLAQNHEIMTLRDKEGNEAKAKRVCQQKVAEHRLNMEILDAEFQMDWKKLTFYYFADSYINFNSLVTDLFKIYKTRIWMSAINPASFVTPTTAGLQGPSGMANPLYSQDASHGDRRPPHDARVYGGARESMESGLEGVQNPVGMLRNVFSDSYQPFAQPSRQDPGQSDPFAPYSPTSYGPMETGFPDYASDNSNSNTSARMHQPQGEWVGRFQGLSLNS</sequence>